<proteinExistence type="inferred from homology"/>
<dbReference type="PIRSF" id="PIRSF006256">
    <property type="entry name" value="CMPcnvr_hdrg_mat"/>
    <property type="match status" value="1"/>
</dbReference>
<dbReference type="GO" id="GO:0051604">
    <property type="term" value="P:protein maturation"/>
    <property type="evidence" value="ECO:0007669"/>
    <property type="project" value="TreeGrafter"/>
</dbReference>
<dbReference type="RefSeq" id="WP_150310300.1">
    <property type="nucleotide sequence ID" value="NZ_VMSO01000003.1"/>
</dbReference>
<feature type="active site" evidence="12">
    <location>
        <position position="28"/>
    </location>
</feature>
<evidence type="ECO:0000313" key="17">
    <source>
        <dbReference type="Proteomes" id="UP000322025"/>
    </source>
</evidence>
<feature type="region of interest" description="Disordered" evidence="13">
    <location>
        <begin position="838"/>
        <end position="857"/>
    </location>
</feature>
<dbReference type="InterPro" id="IPR004421">
    <property type="entry name" value="Carbamoyltransferase_HypF"/>
</dbReference>
<evidence type="ECO:0000256" key="10">
    <source>
        <dbReference type="ARBA" id="ARBA00047645"/>
    </source>
</evidence>
<evidence type="ECO:0000256" key="11">
    <source>
        <dbReference type="ARBA" id="ARBA00048220"/>
    </source>
</evidence>
<feature type="active site" evidence="12">
    <location>
        <position position="46"/>
    </location>
</feature>
<sequence length="857" mass="94264">MSDRIRKGHLRQRIHIHIEGIVQGVGFRPFLHRLAEEHGICGWVRNTSAGLEGILEGETAELSLFLTELKASPPPMAQIEAIRKENIDTSSNTAQHTGTFDRFTIRESRIRTGSTLISPDITMCPECEAELYDPSDRRYRYPFINCTNCGPRYTIIESLPYDRERTVMKEFLMCQDCADEYSDIHDRRYHAQPDCCPDCGPEVFYTDSTAGTHARSISGDDTFLRSQELLAGGGILAVKGIGGIHLACDALNPDAVLRLRRRKHRAEKPLALMCRSLDAVRRICEITPVEERLLSDPARPIVLLAKKKTVSDSQTARALDILSFSPRLGVMLPYTPLHTLLLDGTYGGPDILVMTSGNVPGCPVLTDNEAALSALADVADGFLLHNRRIANRCDDSLIAEWQGRPYFLRRSRGYAPRPIRLNIPVQTPPDGIPADAGTGPACTGSPPADADGIFALGAEQKASFALGRGSYAFLSPYIGDLKNAETFKHYTGAMATYEKLFHLMPSVFVCDLHPDYLSTREAKRRSEQEHVPLMQVQHHWAHMASCMADNGLDGPCFGIIWDGTGLGTDGNIWGGEFLTGDLESFQRVGSIRQVLLPGGDRAVREIGRIALALAKDAGLDNLSRVPLPEEKCRMLSALIDMSPSSLPAASSIGRLFDGVCALILGRSEIDYEGEGAALVEAVSPVETPDLISKELYSRILPEREQNSRCQPPASLQELAWPVTFYEEDRLRIFDTRPVIRSIASELYSPHGKERNGILALRFMATLICMAADQCMALNPDRLPVVLSGGVFQNRFLLHGVTTLLESSGFSVYTHHQVSTNDEGVALGQLAIARHRQKLSGAGSAVQPSDHYKRKKGA</sequence>
<comment type="catalytic activity">
    <reaction evidence="10 12">
        <text>an acyl phosphate + H2O = a carboxylate + phosphate + H(+)</text>
        <dbReference type="Rhea" id="RHEA:14965"/>
        <dbReference type="ChEBI" id="CHEBI:15377"/>
        <dbReference type="ChEBI" id="CHEBI:15378"/>
        <dbReference type="ChEBI" id="CHEBI:29067"/>
        <dbReference type="ChEBI" id="CHEBI:43474"/>
        <dbReference type="ChEBI" id="CHEBI:59918"/>
        <dbReference type="EC" id="3.6.1.7"/>
    </reaction>
</comment>
<evidence type="ECO:0000256" key="1">
    <source>
        <dbReference type="ARBA" id="ARBA00004711"/>
    </source>
</evidence>
<dbReference type="Pfam" id="PF00708">
    <property type="entry name" value="Acylphosphatase"/>
    <property type="match status" value="1"/>
</dbReference>
<evidence type="ECO:0000256" key="12">
    <source>
        <dbReference type="PROSITE-ProRule" id="PRU00520"/>
    </source>
</evidence>
<dbReference type="InterPro" id="IPR011125">
    <property type="entry name" value="Znf_HypF"/>
</dbReference>
<dbReference type="SUPFAM" id="SSF55821">
    <property type="entry name" value="YrdC/RibB"/>
    <property type="match status" value="1"/>
</dbReference>
<protein>
    <recommendedName>
        <fullName evidence="5 12">acylphosphatase</fullName>
        <ecNumber evidence="4 12">3.6.1.7</ecNumber>
    </recommendedName>
</protein>
<dbReference type="AlphaFoldDB" id="A0A5M9I3V8"/>
<keyword evidence="7" id="KW-0479">Metal-binding</keyword>
<evidence type="ECO:0000256" key="8">
    <source>
        <dbReference type="ARBA" id="ARBA00022771"/>
    </source>
</evidence>
<organism evidence="16 17">
    <name type="scientific">Mediterraneibacter catenae</name>
    <dbReference type="NCBI Taxonomy" id="2594882"/>
    <lineage>
        <taxon>Bacteria</taxon>
        <taxon>Bacillati</taxon>
        <taxon>Bacillota</taxon>
        <taxon>Clostridia</taxon>
        <taxon>Lachnospirales</taxon>
        <taxon>Lachnospiraceae</taxon>
        <taxon>Mediterraneibacter</taxon>
    </lineage>
</organism>
<comment type="similarity">
    <text evidence="3">Belongs to the carbamoyltransferase HypF family.</text>
</comment>
<dbReference type="OrthoDB" id="9808093at2"/>
<comment type="catalytic activity">
    <reaction evidence="11">
        <text>C-terminal L-cysteinyl-[HypE protein] + carbamoyl phosphate + ATP + H2O = C-terminal S-carboxamide-L-cysteinyl-[HypE protein] + AMP + phosphate + diphosphate + H(+)</text>
        <dbReference type="Rhea" id="RHEA:55636"/>
        <dbReference type="Rhea" id="RHEA-COMP:14247"/>
        <dbReference type="Rhea" id="RHEA-COMP:14392"/>
        <dbReference type="ChEBI" id="CHEBI:15377"/>
        <dbReference type="ChEBI" id="CHEBI:15378"/>
        <dbReference type="ChEBI" id="CHEBI:30616"/>
        <dbReference type="ChEBI" id="CHEBI:33019"/>
        <dbReference type="ChEBI" id="CHEBI:43474"/>
        <dbReference type="ChEBI" id="CHEBI:58228"/>
        <dbReference type="ChEBI" id="CHEBI:76913"/>
        <dbReference type="ChEBI" id="CHEBI:139126"/>
        <dbReference type="ChEBI" id="CHEBI:456215"/>
    </reaction>
</comment>
<comment type="pathway">
    <text evidence="1">Protein modification; [NiFe] hydrogenase maturation.</text>
</comment>
<dbReference type="EC" id="3.6.1.7" evidence="4 12"/>
<accession>A0A5M9I3V8</accession>
<dbReference type="Pfam" id="PF07503">
    <property type="entry name" value="zf-HYPF"/>
    <property type="match status" value="2"/>
</dbReference>
<dbReference type="PROSITE" id="PS51163">
    <property type="entry name" value="YRDC"/>
    <property type="match status" value="1"/>
</dbReference>
<dbReference type="NCBIfam" id="TIGR00143">
    <property type="entry name" value="hypF"/>
    <property type="match status" value="1"/>
</dbReference>
<feature type="domain" description="Acylphosphatase-like" evidence="14">
    <location>
        <begin position="13"/>
        <end position="107"/>
    </location>
</feature>
<keyword evidence="16" id="KW-0808">Transferase</keyword>
<dbReference type="EMBL" id="VMSO01000003">
    <property type="protein sequence ID" value="KAA8502185.1"/>
    <property type="molecule type" value="Genomic_DNA"/>
</dbReference>
<dbReference type="GO" id="GO:0016743">
    <property type="term" value="F:carboxyl- or carbamoyltransferase activity"/>
    <property type="evidence" value="ECO:0007669"/>
    <property type="project" value="InterPro"/>
</dbReference>
<dbReference type="PANTHER" id="PTHR42959:SF1">
    <property type="entry name" value="CARBAMOYLTRANSFERASE HYPF"/>
    <property type="match status" value="1"/>
</dbReference>
<dbReference type="GO" id="GO:0003998">
    <property type="term" value="F:acylphosphatase activity"/>
    <property type="evidence" value="ECO:0007669"/>
    <property type="project" value="UniProtKB-EC"/>
</dbReference>
<dbReference type="GO" id="GO:0016874">
    <property type="term" value="F:ligase activity"/>
    <property type="evidence" value="ECO:0007669"/>
    <property type="project" value="UniProtKB-KW"/>
</dbReference>
<evidence type="ECO:0000256" key="5">
    <source>
        <dbReference type="ARBA" id="ARBA00015991"/>
    </source>
</evidence>
<dbReference type="InterPro" id="IPR051060">
    <property type="entry name" value="Carbamoyltrans_HypF-like"/>
</dbReference>
<evidence type="ECO:0000256" key="4">
    <source>
        <dbReference type="ARBA" id="ARBA00012150"/>
    </source>
</evidence>
<dbReference type="InterPro" id="IPR006070">
    <property type="entry name" value="Sua5-like_dom"/>
</dbReference>
<dbReference type="GO" id="GO:0003725">
    <property type="term" value="F:double-stranded RNA binding"/>
    <property type="evidence" value="ECO:0007669"/>
    <property type="project" value="InterPro"/>
</dbReference>
<keyword evidence="8" id="KW-0863">Zinc-finger</keyword>
<dbReference type="InterPro" id="IPR055128">
    <property type="entry name" value="HypF_C_2"/>
</dbReference>
<dbReference type="Gene3D" id="3.30.110.120">
    <property type="match status" value="1"/>
</dbReference>
<dbReference type="InterPro" id="IPR017945">
    <property type="entry name" value="DHBP_synth_RibB-like_a/b_dom"/>
</dbReference>
<dbReference type="Gene3D" id="3.90.870.50">
    <property type="match status" value="1"/>
</dbReference>
<dbReference type="Gene3D" id="3.30.420.40">
    <property type="match status" value="1"/>
</dbReference>
<keyword evidence="9" id="KW-0862">Zinc</keyword>
<evidence type="ECO:0000259" key="15">
    <source>
        <dbReference type="PROSITE" id="PS51163"/>
    </source>
</evidence>
<dbReference type="InterPro" id="IPR036046">
    <property type="entry name" value="Acylphosphatase-like_dom_sf"/>
</dbReference>
<reference evidence="16" key="1">
    <citation type="submission" date="2019-07" db="EMBL/GenBank/DDBJ databases">
        <authorList>
            <person name="Wongkuna S."/>
            <person name="Scaria J."/>
        </authorList>
    </citation>
    <scope>NUCLEOTIDE SEQUENCE [LARGE SCALE GENOMIC DNA]</scope>
    <source>
        <strain evidence="16">SW178</strain>
    </source>
</reference>
<dbReference type="PROSITE" id="PS00150">
    <property type="entry name" value="ACYLPHOSPHATASE_1"/>
    <property type="match status" value="1"/>
</dbReference>
<comment type="similarity">
    <text evidence="2">Belongs to the acylphosphatase family.</text>
</comment>
<evidence type="ECO:0000256" key="2">
    <source>
        <dbReference type="ARBA" id="ARBA00005614"/>
    </source>
</evidence>
<keyword evidence="12" id="KW-0378">Hydrolase</keyword>
<dbReference type="InterPro" id="IPR001792">
    <property type="entry name" value="Acylphosphatase-like_dom"/>
</dbReference>
<dbReference type="Pfam" id="PF22521">
    <property type="entry name" value="HypF_C_2"/>
    <property type="match status" value="1"/>
</dbReference>
<name>A0A5M9I3V8_9FIRM</name>
<evidence type="ECO:0000256" key="6">
    <source>
        <dbReference type="ARBA" id="ARBA00022598"/>
    </source>
</evidence>
<dbReference type="SUPFAM" id="SSF54975">
    <property type="entry name" value="Acylphosphatase/BLUF domain-like"/>
    <property type="match status" value="1"/>
</dbReference>
<evidence type="ECO:0000256" key="13">
    <source>
        <dbReference type="SAM" id="MobiDB-lite"/>
    </source>
</evidence>
<feature type="domain" description="YrdC-like" evidence="15">
    <location>
        <begin position="220"/>
        <end position="413"/>
    </location>
</feature>
<evidence type="ECO:0000256" key="7">
    <source>
        <dbReference type="ARBA" id="ARBA00022723"/>
    </source>
</evidence>
<gene>
    <name evidence="16" type="primary">hypF</name>
    <name evidence="16" type="ORF">FNY66_03400</name>
</gene>
<dbReference type="UniPathway" id="UPA00335"/>
<keyword evidence="17" id="KW-1185">Reference proteome</keyword>
<dbReference type="InterPro" id="IPR017968">
    <property type="entry name" value="Acylphosphatase_CS"/>
</dbReference>
<comment type="caution">
    <text evidence="16">The sequence shown here is derived from an EMBL/GenBank/DDBJ whole genome shotgun (WGS) entry which is preliminary data.</text>
</comment>
<evidence type="ECO:0000313" key="16">
    <source>
        <dbReference type="EMBL" id="KAA8502185.1"/>
    </source>
</evidence>
<dbReference type="Pfam" id="PF17788">
    <property type="entry name" value="HypF_C"/>
    <property type="match status" value="1"/>
</dbReference>
<dbReference type="InterPro" id="IPR041440">
    <property type="entry name" value="HypF_C"/>
</dbReference>
<dbReference type="PANTHER" id="PTHR42959">
    <property type="entry name" value="CARBAMOYLTRANSFERASE"/>
    <property type="match status" value="1"/>
</dbReference>
<evidence type="ECO:0000256" key="3">
    <source>
        <dbReference type="ARBA" id="ARBA00008097"/>
    </source>
</evidence>
<dbReference type="GO" id="GO:0008270">
    <property type="term" value="F:zinc ion binding"/>
    <property type="evidence" value="ECO:0007669"/>
    <property type="project" value="UniProtKB-KW"/>
</dbReference>
<dbReference type="Pfam" id="PF01300">
    <property type="entry name" value="Sua5_yciO_yrdC"/>
    <property type="match status" value="1"/>
</dbReference>
<evidence type="ECO:0000259" key="14">
    <source>
        <dbReference type="PROSITE" id="PS51160"/>
    </source>
</evidence>
<keyword evidence="6" id="KW-0436">Ligase</keyword>
<evidence type="ECO:0000256" key="9">
    <source>
        <dbReference type="ARBA" id="ARBA00022833"/>
    </source>
</evidence>
<dbReference type="Gene3D" id="3.30.420.360">
    <property type="match status" value="1"/>
</dbReference>
<dbReference type="Proteomes" id="UP000322025">
    <property type="component" value="Unassembled WGS sequence"/>
</dbReference>
<dbReference type="PROSITE" id="PS51160">
    <property type="entry name" value="ACYLPHOSPHATASE_3"/>
    <property type="match status" value="1"/>
</dbReference>